<accession>A0A9Q0YWS6</accession>
<evidence type="ECO:0000256" key="1">
    <source>
        <dbReference type="ARBA" id="ARBA00022723"/>
    </source>
</evidence>
<feature type="compositionally biased region" description="Low complexity" evidence="5">
    <location>
        <begin position="60"/>
        <end position="72"/>
    </location>
</feature>
<dbReference type="Gene3D" id="4.10.1100.10">
    <property type="entry name" value="Transcription factor, SBP-box domain"/>
    <property type="match status" value="1"/>
</dbReference>
<evidence type="ECO:0000256" key="4">
    <source>
        <dbReference type="PROSITE-ProRule" id="PRU00470"/>
    </source>
</evidence>
<feature type="region of interest" description="Disordered" evidence="5">
    <location>
        <begin position="191"/>
        <end position="210"/>
    </location>
</feature>
<dbReference type="InterPro" id="IPR004333">
    <property type="entry name" value="SBP_dom"/>
</dbReference>
<dbReference type="Proteomes" id="UP001151532">
    <property type="component" value="Chromosome 1"/>
</dbReference>
<keyword evidence="8" id="KW-1185">Reference proteome</keyword>
<comment type="caution">
    <text evidence="7">The sequence shown here is derived from an EMBL/GenBank/DDBJ whole genome shotgun (WGS) entry which is preliminary data.</text>
</comment>
<evidence type="ECO:0000259" key="6">
    <source>
        <dbReference type="PROSITE" id="PS51141"/>
    </source>
</evidence>
<evidence type="ECO:0000256" key="3">
    <source>
        <dbReference type="ARBA" id="ARBA00022833"/>
    </source>
</evidence>
<dbReference type="Pfam" id="PF03110">
    <property type="entry name" value="SBP"/>
    <property type="match status" value="2"/>
</dbReference>
<evidence type="ECO:0000313" key="8">
    <source>
        <dbReference type="Proteomes" id="UP001151532"/>
    </source>
</evidence>
<keyword evidence="1" id="KW-0479">Metal-binding</keyword>
<evidence type="ECO:0000256" key="2">
    <source>
        <dbReference type="ARBA" id="ARBA00022771"/>
    </source>
</evidence>
<feature type="region of interest" description="Disordered" evidence="5">
    <location>
        <begin position="57"/>
        <end position="78"/>
    </location>
</feature>
<dbReference type="PANTHER" id="PTHR31251">
    <property type="entry name" value="SQUAMOSA PROMOTER-BINDING-LIKE PROTEIN 4"/>
    <property type="match status" value="1"/>
</dbReference>
<evidence type="ECO:0000256" key="5">
    <source>
        <dbReference type="SAM" id="MobiDB-lite"/>
    </source>
</evidence>
<keyword evidence="3" id="KW-0862">Zinc</keyword>
<proteinExistence type="predicted"/>
<dbReference type="OrthoDB" id="514967at2759"/>
<name>A0A9Q0YWS6_SALPP</name>
<gene>
    <name evidence="7" type="ORF">OIU79_009060</name>
</gene>
<reference evidence="7" key="2">
    <citation type="journal article" date="2023" name="Int. J. Mol. Sci.">
        <title>De Novo Assembly and Annotation of 11 Diverse Shrub Willow (Salix) Genomes Reveals Novel Gene Organization in Sex-Linked Regions.</title>
        <authorList>
            <person name="Hyden B."/>
            <person name="Feng K."/>
            <person name="Yates T.B."/>
            <person name="Jawdy S."/>
            <person name="Cereghino C."/>
            <person name="Smart L.B."/>
            <person name="Muchero W."/>
        </authorList>
    </citation>
    <scope>NUCLEOTIDE SEQUENCE</scope>
    <source>
        <tissue evidence="7">Shoot tip</tissue>
    </source>
</reference>
<dbReference type="AlphaFoldDB" id="A0A9Q0YWS6"/>
<dbReference type="PANTHER" id="PTHR31251:SF221">
    <property type="entry name" value="SBP-TYPE DOMAIN-CONTAINING PROTEIN"/>
    <property type="match status" value="1"/>
</dbReference>
<sequence>MGYNFKTPWELAELEKQSTPYFTQITVSSSLRVPHATGYCSVDLNLGNSGNFKDKYKDPGGSLMESSSSGSSKRARTPNNATLVPSCLVDGCTSDLSKCRDYHRRHKVCELHSKSSQVFIKGQEQRFCQQCSRLTLSNAADSVWQLNNPCSSRLKLYLYYPHPYPRGWGLCLWFHSLGEFDEGKRSCRKRLDGHNRRRRKPQPDSLSMNSTRIFSNQGTRYLQFGSAQIFSTSAMSTAWTGAGKAESDPMLYASQSSMNFGGRKKSFSWFLEILATARKCSLMGLNRVIDSSRALSLLSSPPSETREIGLSHIVQPNLNPPAQSLIPSLNYNDALGMESEPVGPALISDGSSNSNPHGQHLFLIGSDGLSASGSHQTLSFSWK</sequence>
<dbReference type="InterPro" id="IPR044817">
    <property type="entry name" value="SBP-like"/>
</dbReference>
<reference evidence="7" key="1">
    <citation type="submission" date="2022-11" db="EMBL/GenBank/DDBJ databases">
        <authorList>
            <person name="Hyden B.L."/>
            <person name="Feng K."/>
            <person name="Yates T."/>
            <person name="Jawdy S."/>
            <person name="Smart L.B."/>
            <person name="Muchero W."/>
        </authorList>
    </citation>
    <scope>NUCLEOTIDE SEQUENCE</scope>
    <source>
        <tissue evidence="7">Shoot tip</tissue>
    </source>
</reference>
<protein>
    <submittedName>
        <fullName evidence="7">SQUAMOSA PROMOTER-BINDING-LIKE PROTEIN 4</fullName>
    </submittedName>
</protein>
<evidence type="ECO:0000313" key="7">
    <source>
        <dbReference type="EMBL" id="KAJ6712995.1"/>
    </source>
</evidence>
<dbReference type="InterPro" id="IPR036893">
    <property type="entry name" value="SBP_sf"/>
</dbReference>
<dbReference type="GO" id="GO:0008270">
    <property type="term" value="F:zinc ion binding"/>
    <property type="evidence" value="ECO:0007669"/>
    <property type="project" value="UniProtKB-KW"/>
</dbReference>
<organism evidence="7 8">
    <name type="scientific">Salix purpurea</name>
    <name type="common">Purple osier willow</name>
    <dbReference type="NCBI Taxonomy" id="77065"/>
    <lineage>
        <taxon>Eukaryota</taxon>
        <taxon>Viridiplantae</taxon>
        <taxon>Streptophyta</taxon>
        <taxon>Embryophyta</taxon>
        <taxon>Tracheophyta</taxon>
        <taxon>Spermatophyta</taxon>
        <taxon>Magnoliopsida</taxon>
        <taxon>eudicotyledons</taxon>
        <taxon>Gunneridae</taxon>
        <taxon>Pentapetalae</taxon>
        <taxon>rosids</taxon>
        <taxon>fabids</taxon>
        <taxon>Malpighiales</taxon>
        <taxon>Salicaceae</taxon>
        <taxon>Saliceae</taxon>
        <taxon>Salix</taxon>
    </lineage>
</organism>
<keyword evidence="2 4" id="KW-0863">Zinc-finger</keyword>
<dbReference type="SUPFAM" id="SSF103612">
    <property type="entry name" value="SBT domain"/>
    <property type="match status" value="2"/>
</dbReference>
<dbReference type="EMBL" id="JAPFFK010000015">
    <property type="protein sequence ID" value="KAJ6712995.1"/>
    <property type="molecule type" value="Genomic_DNA"/>
</dbReference>
<dbReference type="GO" id="GO:0005634">
    <property type="term" value="C:nucleus"/>
    <property type="evidence" value="ECO:0007669"/>
    <property type="project" value="InterPro"/>
</dbReference>
<feature type="domain" description="SBP-type" evidence="6">
    <location>
        <begin position="84"/>
        <end position="201"/>
    </location>
</feature>
<dbReference type="GO" id="GO:0003677">
    <property type="term" value="F:DNA binding"/>
    <property type="evidence" value="ECO:0007669"/>
    <property type="project" value="InterPro"/>
</dbReference>
<dbReference type="PROSITE" id="PS51141">
    <property type="entry name" value="ZF_SBP"/>
    <property type="match status" value="1"/>
</dbReference>